<name>A0A7G8LQ06_9CAUD</name>
<accession>A0A7G8LQ06</accession>
<sequence length="128" mass="14980">MNISYHWSPSSNHDSIIRRGLLVPKAHPRLTTPVTCSENHRNPHISLGRTPMHAWSLSGGFLLLRAQQEPLAWNDFQIPLKWDLWEVVLPKIRPWRKDDYELTVDQDISASHLKWVAHRWITESHATH</sequence>
<organism evidence="1 2">
    <name type="scientific">Mycobacterium phage MrMiyagi</name>
    <dbReference type="NCBI Taxonomy" id="2762395"/>
    <lineage>
        <taxon>Viruses</taxon>
        <taxon>Duplodnaviria</taxon>
        <taxon>Heunggongvirae</taxon>
        <taxon>Uroviricota</taxon>
        <taxon>Caudoviricetes</taxon>
        <taxon>Fowlmouthvirus</taxon>
        <taxon>Fowlmouthvirus fowlmouth</taxon>
    </lineage>
</organism>
<proteinExistence type="predicted"/>
<evidence type="ECO:0000313" key="1">
    <source>
        <dbReference type="EMBL" id="QNJ59328.1"/>
    </source>
</evidence>
<reference evidence="1 2" key="1">
    <citation type="submission" date="2020-07" db="EMBL/GenBank/DDBJ databases">
        <authorList>
            <person name="Baliraine F.N."/>
            <person name="Frederick G.D."/>
            <person name="Mills R.B."/>
            <person name="Woodruff J.W."/>
            <person name="Richardson W.J."/>
            <person name="Garlena R.A."/>
            <person name="Russell D.A."/>
            <person name="Pope W.H."/>
            <person name="Jacobs-Sera D."/>
            <person name="Hatfull G.F."/>
        </authorList>
    </citation>
    <scope>NUCLEOTIDE SEQUENCE [LARGE SCALE GENOMIC DNA]</scope>
</reference>
<gene>
    <name evidence="1" type="primary">115</name>
    <name evidence="1" type="ORF">SEA_MRMIYAGI_115</name>
</gene>
<evidence type="ECO:0000313" key="2">
    <source>
        <dbReference type="Proteomes" id="UP000515854"/>
    </source>
</evidence>
<dbReference type="Proteomes" id="UP000515854">
    <property type="component" value="Genome"/>
</dbReference>
<protein>
    <submittedName>
        <fullName evidence="1">Uncharacterized protein</fullName>
    </submittedName>
</protein>
<dbReference type="EMBL" id="MT776806">
    <property type="protein sequence ID" value="QNJ59328.1"/>
    <property type="molecule type" value="Genomic_DNA"/>
</dbReference>